<dbReference type="RefSeq" id="WP_094995934.1">
    <property type="nucleotide sequence ID" value="NZ_BMJL01000001.1"/>
</dbReference>
<dbReference type="KEGG" id="marb:CJ263_03170"/>
<feature type="region of interest" description="Disordered" evidence="1">
    <location>
        <begin position="30"/>
        <end position="54"/>
    </location>
</feature>
<evidence type="ECO:0000313" key="3">
    <source>
        <dbReference type="Proteomes" id="UP000215244"/>
    </source>
</evidence>
<sequence>MKNSQLVDLNYFKFVFFLSVMTLVGCSKEDSPNGPGTLSVSAKSSFNSPTGKSLTAKTTNNDVVVTDFRMNLKEFELEFDLEDSGDDYEADDNEQWDDDGYYDFEDDIELAGPFELDLMAGQIGFLNVSLPMRNFEELEFKFDTSTDATSDLFGKSVLIQGTIQGTPFIFWHDFEDEVEVDFEDPTFDIAISSTPESIVIDFDLSLVFDSTVGVDLSQASDGNADGTIEISPSDPDGNNDLAQSIRNAIKAQIDLLED</sequence>
<feature type="compositionally biased region" description="Polar residues" evidence="1">
    <location>
        <begin position="34"/>
        <end position="54"/>
    </location>
</feature>
<evidence type="ECO:0000256" key="1">
    <source>
        <dbReference type="SAM" id="MobiDB-lite"/>
    </source>
</evidence>
<accession>A0A223V1S3</accession>
<dbReference type="OrthoDB" id="823121at2"/>
<dbReference type="PROSITE" id="PS51257">
    <property type="entry name" value="PROKAR_LIPOPROTEIN"/>
    <property type="match status" value="1"/>
</dbReference>
<keyword evidence="3" id="KW-1185">Reference proteome</keyword>
<dbReference type="Proteomes" id="UP000215244">
    <property type="component" value="Chromosome"/>
</dbReference>
<evidence type="ECO:0000313" key="2">
    <source>
        <dbReference type="EMBL" id="ASV29301.1"/>
    </source>
</evidence>
<protein>
    <submittedName>
        <fullName evidence="2">Uncharacterized protein</fullName>
    </submittedName>
</protein>
<gene>
    <name evidence="2" type="ORF">CJ263_03170</name>
</gene>
<name>A0A223V1S3_9FLAO</name>
<organism evidence="2 3">
    <name type="scientific">Maribacter cobaltidurans</name>
    <dbReference type="NCBI Taxonomy" id="1178778"/>
    <lineage>
        <taxon>Bacteria</taxon>
        <taxon>Pseudomonadati</taxon>
        <taxon>Bacteroidota</taxon>
        <taxon>Flavobacteriia</taxon>
        <taxon>Flavobacteriales</taxon>
        <taxon>Flavobacteriaceae</taxon>
        <taxon>Maribacter</taxon>
    </lineage>
</organism>
<reference evidence="2 3" key="1">
    <citation type="submission" date="2017-08" db="EMBL/GenBank/DDBJ databases">
        <title>The complete genome sequence of Maribacter sp. B1, isolated from deep-sea sediment.</title>
        <authorList>
            <person name="Wu Y.-H."/>
            <person name="Cheng H."/>
            <person name="Xu X.-W."/>
        </authorList>
    </citation>
    <scope>NUCLEOTIDE SEQUENCE [LARGE SCALE GENOMIC DNA]</scope>
    <source>
        <strain evidence="2 3">B1</strain>
    </source>
</reference>
<dbReference type="EMBL" id="CP022957">
    <property type="protein sequence ID" value="ASV29301.1"/>
    <property type="molecule type" value="Genomic_DNA"/>
</dbReference>
<proteinExistence type="predicted"/>
<dbReference type="AlphaFoldDB" id="A0A223V1S3"/>